<proteinExistence type="predicted"/>
<dbReference type="PROSITE" id="PS50977">
    <property type="entry name" value="HTH_TETR_2"/>
    <property type="match status" value="1"/>
</dbReference>
<keyword evidence="1" id="KW-0678">Repressor</keyword>
<protein>
    <submittedName>
        <fullName evidence="7">TetR family transcriptional regulator</fullName>
    </submittedName>
</protein>
<dbReference type="SUPFAM" id="SSF48498">
    <property type="entry name" value="Tetracyclin repressor-like, C-terminal domain"/>
    <property type="match status" value="1"/>
</dbReference>
<name>A0A8J3TAS1_9ACTN</name>
<dbReference type="AlphaFoldDB" id="A0A8J3TAS1"/>
<keyword evidence="2" id="KW-0805">Transcription regulation</keyword>
<comment type="caution">
    <text evidence="7">The sequence shown here is derived from an EMBL/GenBank/DDBJ whole genome shotgun (WGS) entry which is preliminary data.</text>
</comment>
<gene>
    <name evidence="7" type="ORF">Pme01_24960</name>
</gene>
<dbReference type="EMBL" id="BOON01000022">
    <property type="protein sequence ID" value="GII22899.1"/>
    <property type="molecule type" value="Genomic_DNA"/>
</dbReference>
<reference evidence="7" key="1">
    <citation type="submission" date="2021-01" db="EMBL/GenBank/DDBJ databases">
        <title>Whole genome shotgun sequence of Planosporangium mesophilum NBRC 109066.</title>
        <authorList>
            <person name="Komaki H."/>
            <person name="Tamura T."/>
        </authorList>
    </citation>
    <scope>NUCLEOTIDE SEQUENCE</scope>
    <source>
        <strain evidence="7">NBRC 109066</strain>
    </source>
</reference>
<dbReference type="GO" id="GO:0045892">
    <property type="term" value="P:negative regulation of DNA-templated transcription"/>
    <property type="evidence" value="ECO:0007669"/>
    <property type="project" value="InterPro"/>
</dbReference>
<dbReference type="InterPro" id="IPR003012">
    <property type="entry name" value="Tet_transcr_reg_TetR"/>
</dbReference>
<feature type="domain" description="HTH tetR-type" evidence="6">
    <location>
        <begin position="30"/>
        <end position="90"/>
    </location>
</feature>
<accession>A0A8J3TAS1</accession>
<dbReference type="GO" id="GO:0000976">
    <property type="term" value="F:transcription cis-regulatory region binding"/>
    <property type="evidence" value="ECO:0007669"/>
    <property type="project" value="TreeGrafter"/>
</dbReference>
<feature type="DNA-binding region" description="H-T-H motif" evidence="5">
    <location>
        <begin position="53"/>
        <end position="72"/>
    </location>
</feature>
<dbReference type="GO" id="GO:0046677">
    <property type="term" value="P:response to antibiotic"/>
    <property type="evidence" value="ECO:0007669"/>
    <property type="project" value="InterPro"/>
</dbReference>
<keyword evidence="8" id="KW-1185">Reference proteome</keyword>
<dbReference type="Pfam" id="PF00440">
    <property type="entry name" value="TetR_N"/>
    <property type="match status" value="1"/>
</dbReference>
<keyword evidence="4" id="KW-0804">Transcription</keyword>
<keyword evidence="3 5" id="KW-0238">DNA-binding</keyword>
<evidence type="ECO:0000256" key="5">
    <source>
        <dbReference type="PROSITE-ProRule" id="PRU00335"/>
    </source>
</evidence>
<dbReference type="Gene3D" id="1.10.10.60">
    <property type="entry name" value="Homeodomain-like"/>
    <property type="match status" value="1"/>
</dbReference>
<evidence type="ECO:0000256" key="2">
    <source>
        <dbReference type="ARBA" id="ARBA00023015"/>
    </source>
</evidence>
<dbReference type="PANTHER" id="PTHR30055">
    <property type="entry name" value="HTH-TYPE TRANSCRIPTIONAL REGULATOR RUTR"/>
    <property type="match status" value="1"/>
</dbReference>
<dbReference type="Pfam" id="PF02909">
    <property type="entry name" value="TetR_C_1"/>
    <property type="match status" value="1"/>
</dbReference>
<evidence type="ECO:0000256" key="4">
    <source>
        <dbReference type="ARBA" id="ARBA00023163"/>
    </source>
</evidence>
<dbReference type="InterPro" id="IPR036271">
    <property type="entry name" value="Tet_transcr_reg_TetR-rel_C_sf"/>
</dbReference>
<evidence type="ECO:0000313" key="8">
    <source>
        <dbReference type="Proteomes" id="UP000599074"/>
    </source>
</evidence>
<dbReference type="PANTHER" id="PTHR30055:SF151">
    <property type="entry name" value="TRANSCRIPTIONAL REGULATORY PROTEIN"/>
    <property type="match status" value="1"/>
</dbReference>
<evidence type="ECO:0000259" key="6">
    <source>
        <dbReference type="PROSITE" id="PS50977"/>
    </source>
</evidence>
<dbReference type="InterPro" id="IPR009057">
    <property type="entry name" value="Homeodomain-like_sf"/>
</dbReference>
<dbReference type="InterPro" id="IPR001647">
    <property type="entry name" value="HTH_TetR"/>
</dbReference>
<dbReference type="Gene3D" id="1.10.357.10">
    <property type="entry name" value="Tetracycline Repressor, domain 2"/>
    <property type="match status" value="1"/>
</dbReference>
<dbReference type="RefSeq" id="WP_168115556.1">
    <property type="nucleotide sequence ID" value="NZ_BOON01000022.1"/>
</dbReference>
<dbReference type="GO" id="GO:0003700">
    <property type="term" value="F:DNA-binding transcription factor activity"/>
    <property type="evidence" value="ECO:0007669"/>
    <property type="project" value="TreeGrafter"/>
</dbReference>
<evidence type="ECO:0000313" key="7">
    <source>
        <dbReference type="EMBL" id="GII22899.1"/>
    </source>
</evidence>
<dbReference type="Proteomes" id="UP000599074">
    <property type="component" value="Unassembled WGS sequence"/>
</dbReference>
<dbReference type="InterPro" id="IPR050109">
    <property type="entry name" value="HTH-type_TetR-like_transc_reg"/>
</dbReference>
<organism evidence="7 8">
    <name type="scientific">Planosporangium mesophilum</name>
    <dbReference type="NCBI Taxonomy" id="689768"/>
    <lineage>
        <taxon>Bacteria</taxon>
        <taxon>Bacillati</taxon>
        <taxon>Actinomycetota</taxon>
        <taxon>Actinomycetes</taxon>
        <taxon>Micromonosporales</taxon>
        <taxon>Micromonosporaceae</taxon>
        <taxon>Planosporangium</taxon>
    </lineage>
</organism>
<sequence>MFATVNAARPGSPAWWRARYQRRLRARGRGLTIERICEAALAVLDSEGLPELTMRRLADELGTGPASLYRHVTSREELLVEVADRVLGELTEPDEALGWRDAVEHLAHDLRRVLLTHQAVVLVIARSPLLGPNAMRIRELFWRAMDSDGCDARFAVQTYFTVVHFVVCSALFTAGTAHHRAAGEPTGLSTLLDVLPARQYPTVLRFSEYGDKPDPDYDFDFGLRALLDGLDRSR</sequence>
<evidence type="ECO:0000256" key="1">
    <source>
        <dbReference type="ARBA" id="ARBA00022491"/>
    </source>
</evidence>
<dbReference type="PRINTS" id="PR00400">
    <property type="entry name" value="TETREPRESSOR"/>
</dbReference>
<evidence type="ECO:0000256" key="3">
    <source>
        <dbReference type="ARBA" id="ARBA00023125"/>
    </source>
</evidence>
<dbReference type="InterPro" id="IPR004111">
    <property type="entry name" value="Repressor_TetR_C"/>
</dbReference>
<dbReference type="SUPFAM" id="SSF46689">
    <property type="entry name" value="Homeodomain-like"/>
    <property type="match status" value="1"/>
</dbReference>